<name>A0A382V675_9ZZZZ</name>
<protein>
    <submittedName>
        <fullName evidence="1">Uncharacterized protein</fullName>
    </submittedName>
</protein>
<dbReference type="EMBL" id="UINC01149457">
    <property type="protein sequence ID" value="SVD41950.1"/>
    <property type="molecule type" value="Genomic_DNA"/>
</dbReference>
<reference evidence="1" key="1">
    <citation type="submission" date="2018-05" db="EMBL/GenBank/DDBJ databases">
        <authorList>
            <person name="Lanie J.A."/>
            <person name="Ng W.-L."/>
            <person name="Kazmierczak K.M."/>
            <person name="Andrzejewski T.M."/>
            <person name="Davidsen T.M."/>
            <person name="Wayne K.J."/>
            <person name="Tettelin H."/>
            <person name="Glass J.I."/>
            <person name="Rusch D."/>
            <person name="Podicherti R."/>
            <person name="Tsui H.-C.T."/>
            <person name="Winkler M.E."/>
        </authorList>
    </citation>
    <scope>NUCLEOTIDE SEQUENCE</scope>
</reference>
<sequence>MIEVLRLHGPDGLNLHRIKSESGDIVHSLDYGATLTGKWNSGWT</sequence>
<gene>
    <name evidence="1" type="ORF">METZ01_LOCUS394804</name>
</gene>
<dbReference type="AlphaFoldDB" id="A0A382V675"/>
<accession>A0A382V675</accession>
<organism evidence="1">
    <name type="scientific">marine metagenome</name>
    <dbReference type="NCBI Taxonomy" id="408172"/>
    <lineage>
        <taxon>unclassified sequences</taxon>
        <taxon>metagenomes</taxon>
        <taxon>ecological metagenomes</taxon>
    </lineage>
</organism>
<proteinExistence type="predicted"/>
<evidence type="ECO:0000313" key="1">
    <source>
        <dbReference type="EMBL" id="SVD41950.1"/>
    </source>
</evidence>